<proteinExistence type="predicted"/>
<reference evidence="1" key="1">
    <citation type="submission" date="2014-05" db="EMBL/GenBank/DDBJ databases">
        <authorList>
            <person name="Chronopoulou M."/>
        </authorList>
    </citation>
    <scope>NUCLEOTIDE SEQUENCE</scope>
    <source>
        <tissue evidence="1">Whole organism</tissue>
    </source>
</reference>
<protein>
    <submittedName>
        <fullName evidence="1">Uncharacterized protein</fullName>
    </submittedName>
</protein>
<evidence type="ECO:0000313" key="1">
    <source>
        <dbReference type="EMBL" id="CDW28343.1"/>
    </source>
</evidence>
<sequence>MSSLSSHHLLCPAPKGFACPNDFRRINSIPLPRNGAQELCGEDRRDLFSLLDKPLVLLDAIALVGSPVLFVGEEDDSSSMALQVIEETLTVGDPGGLHGCREDVLFGHSL</sequence>
<organism evidence="1">
    <name type="scientific">Lepeophtheirus salmonis</name>
    <name type="common">Salmon louse</name>
    <name type="synonym">Caligus salmonis</name>
    <dbReference type="NCBI Taxonomy" id="72036"/>
    <lineage>
        <taxon>Eukaryota</taxon>
        <taxon>Metazoa</taxon>
        <taxon>Ecdysozoa</taxon>
        <taxon>Arthropoda</taxon>
        <taxon>Crustacea</taxon>
        <taxon>Multicrustacea</taxon>
        <taxon>Hexanauplia</taxon>
        <taxon>Copepoda</taxon>
        <taxon>Siphonostomatoida</taxon>
        <taxon>Caligidae</taxon>
        <taxon>Lepeophtheirus</taxon>
    </lineage>
</organism>
<dbReference type="AlphaFoldDB" id="A0A0K2TQQ8"/>
<accession>A0A0K2TQQ8</accession>
<dbReference type="EMBL" id="HACA01010982">
    <property type="protein sequence ID" value="CDW28343.1"/>
    <property type="molecule type" value="Transcribed_RNA"/>
</dbReference>
<name>A0A0K2TQQ8_LEPSM</name>